<keyword evidence="3" id="KW-1185">Reference proteome</keyword>
<keyword evidence="1" id="KW-0732">Signal</keyword>
<gene>
    <name evidence="2" type="ORF">FG87_00895</name>
</gene>
<evidence type="ECO:0008006" key="4">
    <source>
        <dbReference type="Google" id="ProtNLM"/>
    </source>
</evidence>
<comment type="caution">
    <text evidence="2">The sequence shown here is derived from an EMBL/GenBank/DDBJ whole genome shotgun (WGS) entry which is preliminary data.</text>
</comment>
<dbReference type="InterPro" id="IPR009003">
    <property type="entry name" value="Peptidase_S1_PA"/>
</dbReference>
<reference evidence="2 3" key="1">
    <citation type="journal article" date="2014" name="Int. J. Syst. Evol. Microbiol.">
        <title>Nocardia vulneris sp. nov., isolated from wounds of human patients in North America.</title>
        <authorList>
            <person name="Lasker B.A."/>
            <person name="Bell M."/>
            <person name="Klenk H.P."/>
            <person name="Sproer C."/>
            <person name="Schumann C."/>
            <person name="Schumann P."/>
            <person name="Brown J.M."/>
        </authorList>
    </citation>
    <scope>NUCLEOTIDE SEQUENCE [LARGE SCALE GENOMIC DNA]</scope>
    <source>
        <strain evidence="2 3">W9851</strain>
    </source>
</reference>
<feature type="signal peptide" evidence="1">
    <location>
        <begin position="1"/>
        <end position="23"/>
    </location>
</feature>
<evidence type="ECO:0000313" key="3">
    <source>
        <dbReference type="Proteomes" id="UP000031364"/>
    </source>
</evidence>
<dbReference type="Gene3D" id="2.40.10.10">
    <property type="entry name" value="Trypsin-like serine proteases"/>
    <property type="match status" value="2"/>
</dbReference>
<dbReference type="SUPFAM" id="SSF50494">
    <property type="entry name" value="Trypsin-like serine proteases"/>
    <property type="match status" value="1"/>
</dbReference>
<dbReference type="CDD" id="cd21112">
    <property type="entry name" value="alphaLP-like"/>
    <property type="match status" value="1"/>
</dbReference>
<feature type="chain" id="PRO_5046425099" description="Peptidase S1 family protein" evidence="1">
    <location>
        <begin position="24"/>
        <end position="237"/>
    </location>
</feature>
<dbReference type="Proteomes" id="UP000031364">
    <property type="component" value="Unassembled WGS sequence"/>
</dbReference>
<accession>A0ABR4ZNW6</accession>
<sequence length="237" mass="23610">MTRTALALAAAAVLGAAPAAAHAAPAVAHPDSAPAPADSTVGANSGPAIGGGSGIVVDGRAVCTLTTIGRDSADRLVGLTAGHCGKAGATVVADADPDSGVIGRFVHSDPVLDYAVIEFDRHRVNPVNRIGGTTITELGAPAQFPAIVCKRGSTSGTSCGVTWGDVRATNTETWTQMCVLRGDSGAPVVLGSTLVGMVNAYFAVGCFGPEVGTTISAIMADLNARNDIGAGYRPVPF</sequence>
<dbReference type="InterPro" id="IPR043504">
    <property type="entry name" value="Peptidase_S1_PA_chymotrypsin"/>
</dbReference>
<evidence type="ECO:0000256" key="1">
    <source>
        <dbReference type="SAM" id="SignalP"/>
    </source>
</evidence>
<dbReference type="EMBL" id="JNFP01000001">
    <property type="protein sequence ID" value="KIA66707.1"/>
    <property type="molecule type" value="Genomic_DNA"/>
</dbReference>
<protein>
    <recommendedName>
        <fullName evidence="4">Peptidase S1 family protein</fullName>
    </recommendedName>
</protein>
<organism evidence="2 3">
    <name type="scientific">Nocardia vulneris</name>
    <dbReference type="NCBI Taxonomy" id="1141657"/>
    <lineage>
        <taxon>Bacteria</taxon>
        <taxon>Bacillati</taxon>
        <taxon>Actinomycetota</taxon>
        <taxon>Actinomycetes</taxon>
        <taxon>Mycobacteriales</taxon>
        <taxon>Nocardiaceae</taxon>
        <taxon>Nocardia</taxon>
    </lineage>
</organism>
<proteinExistence type="predicted"/>
<name>A0ABR4ZNW6_9NOCA</name>
<evidence type="ECO:0000313" key="2">
    <source>
        <dbReference type="EMBL" id="KIA66707.1"/>
    </source>
</evidence>